<feature type="transmembrane region" description="Helical" evidence="1">
    <location>
        <begin position="158"/>
        <end position="176"/>
    </location>
</feature>
<dbReference type="InterPro" id="IPR003675">
    <property type="entry name" value="Rce1/LyrA-like_dom"/>
</dbReference>
<accession>D4DQE5</accession>
<dbReference type="EMBL" id="ADBF01000030">
    <property type="protein sequence ID" value="EFE50028.1"/>
    <property type="molecule type" value="Genomic_DNA"/>
</dbReference>
<feature type="transmembrane region" description="Helical" evidence="1">
    <location>
        <begin position="244"/>
        <end position="262"/>
    </location>
</feature>
<dbReference type="GO" id="GO:0006508">
    <property type="term" value="P:proteolysis"/>
    <property type="evidence" value="ECO:0007669"/>
    <property type="project" value="UniProtKB-KW"/>
</dbReference>
<dbReference type="STRING" id="546263.NELON_07755"/>
<feature type="transmembrane region" description="Helical" evidence="1">
    <location>
        <begin position="92"/>
        <end position="111"/>
    </location>
</feature>
<name>D4DQE5_NEIEG</name>
<feature type="transmembrane region" description="Helical" evidence="1">
    <location>
        <begin position="17"/>
        <end position="36"/>
    </location>
</feature>
<dbReference type="GO" id="GO:0004175">
    <property type="term" value="F:endopeptidase activity"/>
    <property type="evidence" value="ECO:0007669"/>
    <property type="project" value="UniProtKB-ARBA"/>
</dbReference>
<keyword evidence="1" id="KW-1133">Transmembrane helix</keyword>
<gene>
    <name evidence="3" type="ORF">NEIELOOT_01282</name>
</gene>
<dbReference type="PANTHER" id="PTHR35797:SF1">
    <property type="entry name" value="PROTEASE"/>
    <property type="match status" value="1"/>
</dbReference>
<proteinExistence type="predicted"/>
<keyword evidence="3" id="KW-0645">Protease</keyword>
<dbReference type="AlphaFoldDB" id="D4DQE5"/>
<comment type="caution">
    <text evidence="3">The sequence shown here is derived from an EMBL/GenBank/DDBJ whole genome shotgun (WGS) entry which is preliminary data.</text>
</comment>
<dbReference type="GO" id="GO:0080120">
    <property type="term" value="P:CAAX-box protein maturation"/>
    <property type="evidence" value="ECO:0007669"/>
    <property type="project" value="UniProtKB-ARBA"/>
</dbReference>
<sequence>MQDKYSRNLDVNYSHPWQYFLLVYALSAPFWLLSLFLKHSPLPDNLPLTDIGAALTPMIAAALLRYREGGMAAVRGLFGRVFDYGRIKHFSYFWTAILIFPLLYLLTYVAIRQTGQTIPALSVSFVPLAGAFVMFFIAAVAEELGYAAYATESLQRRFTPLVTALIIGVPWALWHLPSMIAVGQSAELIAWGLAGTVAVRIIYVWLYNGSGDSVFVLIACHTVANTARTGFPGGRAAYENGDGMIPYGIIIIAAAIVMVFCVRRCVRHMIEVSYIRKFSNLPVFQVACIYLFAGGDLPAGVVGETG</sequence>
<dbReference type="PANTHER" id="PTHR35797">
    <property type="entry name" value="PROTEASE-RELATED"/>
    <property type="match status" value="1"/>
</dbReference>
<dbReference type="Proteomes" id="UP000005536">
    <property type="component" value="Unassembled WGS sequence"/>
</dbReference>
<evidence type="ECO:0000256" key="1">
    <source>
        <dbReference type="SAM" id="Phobius"/>
    </source>
</evidence>
<feature type="transmembrane region" description="Helical" evidence="1">
    <location>
        <begin position="274"/>
        <end position="293"/>
    </location>
</feature>
<feature type="transmembrane region" description="Helical" evidence="1">
    <location>
        <begin position="188"/>
        <end position="207"/>
    </location>
</feature>
<evidence type="ECO:0000259" key="2">
    <source>
        <dbReference type="Pfam" id="PF02517"/>
    </source>
</evidence>
<dbReference type="Pfam" id="PF02517">
    <property type="entry name" value="Rce1-like"/>
    <property type="match status" value="1"/>
</dbReference>
<keyword evidence="1" id="KW-0472">Membrane</keyword>
<feature type="transmembrane region" description="Helical" evidence="1">
    <location>
        <begin position="118"/>
        <end position="138"/>
    </location>
</feature>
<keyword evidence="1" id="KW-0812">Transmembrane</keyword>
<evidence type="ECO:0000313" key="4">
    <source>
        <dbReference type="Proteomes" id="UP000005536"/>
    </source>
</evidence>
<dbReference type="InterPro" id="IPR042150">
    <property type="entry name" value="MmRce1-like"/>
</dbReference>
<reference evidence="3 4" key="1">
    <citation type="submission" date="2010-02" db="EMBL/GenBank/DDBJ databases">
        <authorList>
            <person name="Weinstock G."/>
            <person name="Sodergren E."/>
            <person name="Clifton S."/>
            <person name="Fulton L."/>
            <person name="Fulton B."/>
            <person name="Courtney L."/>
            <person name="Fronick C."/>
            <person name="Harrison M."/>
            <person name="Strong C."/>
            <person name="Farmer C."/>
            <person name="Delahaunty K."/>
            <person name="Markovic C."/>
            <person name="Hall O."/>
            <person name="Minx P."/>
            <person name="Tomlinson C."/>
            <person name="Mitreva M."/>
            <person name="Nelson J."/>
            <person name="Hou S."/>
            <person name="Wollam A."/>
            <person name="Pepin K.H."/>
            <person name="Johnson M."/>
            <person name="Bhonagiri V."/>
            <person name="Zhang X."/>
            <person name="Suruliraj S."/>
            <person name="Warren W."/>
            <person name="Chinwalla A."/>
            <person name="Mardis E.R."/>
            <person name="Wilson R.K."/>
        </authorList>
    </citation>
    <scope>NUCLEOTIDE SEQUENCE [LARGE SCALE GENOMIC DNA]</scope>
    <source>
        <strain evidence="3 4">ATCC 29315</strain>
    </source>
</reference>
<organism evidence="3 4">
    <name type="scientific">Neisseria elongata subsp. glycolytica ATCC 29315</name>
    <dbReference type="NCBI Taxonomy" id="546263"/>
    <lineage>
        <taxon>Bacteria</taxon>
        <taxon>Pseudomonadati</taxon>
        <taxon>Pseudomonadota</taxon>
        <taxon>Betaproteobacteria</taxon>
        <taxon>Neisseriales</taxon>
        <taxon>Neisseriaceae</taxon>
        <taxon>Neisseria</taxon>
    </lineage>
</organism>
<evidence type="ECO:0000313" key="3">
    <source>
        <dbReference type="EMBL" id="EFE50028.1"/>
    </source>
</evidence>
<protein>
    <submittedName>
        <fullName evidence="3">CAAX amino terminal protease family protein</fullName>
    </submittedName>
</protein>
<keyword evidence="3" id="KW-0378">Hydrolase</keyword>
<feature type="domain" description="CAAX prenyl protease 2/Lysostaphin resistance protein A-like" evidence="2">
    <location>
        <begin position="127"/>
        <end position="226"/>
    </location>
</feature>